<dbReference type="AlphaFoldDB" id="A0A9P6AXB3"/>
<sequence>MPWTPSGCKIPQSILINAVVPHSAAAVADPRKTEAVLDDNALDPCNCAQRRYIRFPTFMRTYCDEDHVLQVFSPVETRALCRSKPRSPLDHSLQLRAGPLRSFLDKLCGMFSDVPLAQFVFSDTLVSPLIGHSLQFYHLMHGLPFCEQAPWTWLPVSGSWSVSLLRKLLIANWGRLKKGAFYDPGSCTIGVTETGQTSNVLWRRSRRRFESAASPSTPFHHLPLRTWDRVEAIEVPALLHATKTLIVSCDEVARTEQKVKI</sequence>
<proteinExistence type="predicted"/>
<organism evidence="1 2">
    <name type="scientific">Hydnum rufescens UP504</name>
    <dbReference type="NCBI Taxonomy" id="1448309"/>
    <lineage>
        <taxon>Eukaryota</taxon>
        <taxon>Fungi</taxon>
        <taxon>Dikarya</taxon>
        <taxon>Basidiomycota</taxon>
        <taxon>Agaricomycotina</taxon>
        <taxon>Agaricomycetes</taxon>
        <taxon>Cantharellales</taxon>
        <taxon>Hydnaceae</taxon>
        <taxon>Hydnum</taxon>
    </lineage>
</organism>
<evidence type="ECO:0000313" key="2">
    <source>
        <dbReference type="Proteomes" id="UP000886523"/>
    </source>
</evidence>
<evidence type="ECO:0000313" key="1">
    <source>
        <dbReference type="EMBL" id="KAF9513407.1"/>
    </source>
</evidence>
<name>A0A9P6AXB3_9AGAM</name>
<reference evidence="1" key="1">
    <citation type="journal article" date="2020" name="Nat. Commun.">
        <title>Large-scale genome sequencing of mycorrhizal fungi provides insights into the early evolution of symbiotic traits.</title>
        <authorList>
            <person name="Miyauchi S."/>
            <person name="Kiss E."/>
            <person name="Kuo A."/>
            <person name="Drula E."/>
            <person name="Kohler A."/>
            <person name="Sanchez-Garcia M."/>
            <person name="Morin E."/>
            <person name="Andreopoulos B."/>
            <person name="Barry K.W."/>
            <person name="Bonito G."/>
            <person name="Buee M."/>
            <person name="Carver A."/>
            <person name="Chen C."/>
            <person name="Cichocki N."/>
            <person name="Clum A."/>
            <person name="Culley D."/>
            <person name="Crous P.W."/>
            <person name="Fauchery L."/>
            <person name="Girlanda M."/>
            <person name="Hayes R.D."/>
            <person name="Keri Z."/>
            <person name="LaButti K."/>
            <person name="Lipzen A."/>
            <person name="Lombard V."/>
            <person name="Magnuson J."/>
            <person name="Maillard F."/>
            <person name="Murat C."/>
            <person name="Nolan M."/>
            <person name="Ohm R.A."/>
            <person name="Pangilinan J."/>
            <person name="Pereira M.F."/>
            <person name="Perotto S."/>
            <person name="Peter M."/>
            <person name="Pfister S."/>
            <person name="Riley R."/>
            <person name="Sitrit Y."/>
            <person name="Stielow J.B."/>
            <person name="Szollosi G."/>
            <person name="Zifcakova L."/>
            <person name="Stursova M."/>
            <person name="Spatafora J.W."/>
            <person name="Tedersoo L."/>
            <person name="Vaario L.M."/>
            <person name="Yamada A."/>
            <person name="Yan M."/>
            <person name="Wang P."/>
            <person name="Xu J."/>
            <person name="Bruns T."/>
            <person name="Baldrian P."/>
            <person name="Vilgalys R."/>
            <person name="Dunand C."/>
            <person name="Henrissat B."/>
            <person name="Grigoriev I.V."/>
            <person name="Hibbett D."/>
            <person name="Nagy L.G."/>
            <person name="Martin F.M."/>
        </authorList>
    </citation>
    <scope>NUCLEOTIDE SEQUENCE</scope>
    <source>
        <strain evidence="1">UP504</strain>
    </source>
</reference>
<dbReference type="EMBL" id="MU128973">
    <property type="protein sequence ID" value="KAF9513407.1"/>
    <property type="molecule type" value="Genomic_DNA"/>
</dbReference>
<gene>
    <name evidence="1" type="ORF">BS47DRAFT_1485696</name>
</gene>
<protein>
    <submittedName>
        <fullName evidence="1">Uncharacterized protein</fullName>
    </submittedName>
</protein>
<dbReference type="Proteomes" id="UP000886523">
    <property type="component" value="Unassembled WGS sequence"/>
</dbReference>
<accession>A0A9P6AXB3</accession>
<keyword evidence="2" id="KW-1185">Reference proteome</keyword>
<comment type="caution">
    <text evidence="1">The sequence shown here is derived from an EMBL/GenBank/DDBJ whole genome shotgun (WGS) entry which is preliminary data.</text>
</comment>